<dbReference type="STRING" id="30066.A0A182VPC8"/>
<dbReference type="GeneID" id="121599669"/>
<dbReference type="Proteomes" id="UP000075903">
    <property type="component" value="Unassembled WGS sequence"/>
</dbReference>
<reference evidence="3" key="1">
    <citation type="submission" date="2020-05" db="UniProtKB">
        <authorList>
            <consortium name="EnsemblMetazoa"/>
        </authorList>
    </citation>
    <scope>IDENTIFICATION</scope>
    <source>
        <strain evidence="3">MAF</strain>
    </source>
</reference>
<keyword evidence="2" id="KW-0812">Transmembrane</keyword>
<dbReference type="VEuPathDB" id="VectorBase:AMEM018379"/>
<accession>A0A182VPC8</accession>
<dbReference type="Gene3D" id="2.60.210.10">
    <property type="entry name" value="Apoptosis, Tumor Necrosis Factor Receptor Associated Protein 2, Chain A"/>
    <property type="match status" value="1"/>
</dbReference>
<dbReference type="EnsemblMetazoa" id="AMEM018379-RA">
    <property type="protein sequence ID" value="AMEM018379-PA"/>
    <property type="gene ID" value="AMEM018379"/>
</dbReference>
<feature type="compositionally biased region" description="Polar residues" evidence="1">
    <location>
        <begin position="140"/>
        <end position="157"/>
    </location>
</feature>
<evidence type="ECO:0000256" key="1">
    <source>
        <dbReference type="SAM" id="MobiDB-lite"/>
    </source>
</evidence>
<evidence type="ECO:0000313" key="4">
    <source>
        <dbReference type="Proteomes" id="UP000075903"/>
    </source>
</evidence>
<protein>
    <submittedName>
        <fullName evidence="3">Uncharacterized protein</fullName>
    </submittedName>
</protein>
<keyword evidence="2" id="KW-0472">Membrane</keyword>
<evidence type="ECO:0000313" key="3">
    <source>
        <dbReference type="EnsemblMetazoa" id="AMEM018379-PA"/>
    </source>
</evidence>
<dbReference type="VEuPathDB" id="VectorBase:AMEM21_011013"/>
<feature type="region of interest" description="Disordered" evidence="1">
    <location>
        <begin position="127"/>
        <end position="202"/>
    </location>
</feature>
<dbReference type="AlphaFoldDB" id="A0A182VPC8"/>
<organism evidence="3 4">
    <name type="scientific">Anopheles merus</name>
    <name type="common">Mosquito</name>
    <dbReference type="NCBI Taxonomy" id="30066"/>
    <lineage>
        <taxon>Eukaryota</taxon>
        <taxon>Metazoa</taxon>
        <taxon>Ecdysozoa</taxon>
        <taxon>Arthropoda</taxon>
        <taxon>Hexapoda</taxon>
        <taxon>Insecta</taxon>
        <taxon>Pterygota</taxon>
        <taxon>Neoptera</taxon>
        <taxon>Endopterygota</taxon>
        <taxon>Diptera</taxon>
        <taxon>Nematocera</taxon>
        <taxon>Culicoidea</taxon>
        <taxon>Culicidae</taxon>
        <taxon>Anophelinae</taxon>
        <taxon>Anopheles</taxon>
    </lineage>
</organism>
<dbReference type="KEGG" id="amer:121599669"/>
<feature type="compositionally biased region" description="Acidic residues" evidence="1">
    <location>
        <begin position="180"/>
        <end position="190"/>
    </location>
</feature>
<keyword evidence="2" id="KW-1133">Transmembrane helix</keyword>
<dbReference type="RefSeq" id="XP_041783588.1">
    <property type="nucleotide sequence ID" value="XM_041927654.1"/>
</dbReference>
<proteinExistence type="predicted"/>
<name>A0A182VPC8_ANOME</name>
<sequence>MHVTIRMCSRQVGGTFGILCLGYLLIITQMIVATASSEGKTAADTPDAPYETQTAQCTITSGDIEASAQASISKTLVGVCGTDEMLQAFRMLELKMLEEMYNLRKMIRDPYFNPPRLRPSIYKSIRKTATSSNTSSNTTLPQSNAERSEGSRLTVTDSNKKSEPTILATTTPSSKVVFPDDYDDEDEEDSHEFSNNGPLKENSELVKKLSSTGLNNTFSASRISLDDRMSSPAAPPIDFKPIDKPIEQKFLTGGLRDYEVYRFNNTVISSGDAKVFKYFWKIEHFMQRVRSASNMVGASFFSPVFVISGLNLRLHAKIATKSIGEILNVQLEQLSASDEALRKTPNVILASGVLYGQMETNKFFRHKIMILNQDKPFSDLISTDLTNTNVNFEAPLTALTAEPYLKEDKLLVKVIIFL</sequence>
<dbReference type="InterPro" id="IPR008974">
    <property type="entry name" value="TRAF-like"/>
</dbReference>
<keyword evidence="4" id="KW-1185">Reference proteome</keyword>
<feature type="compositionally biased region" description="Low complexity" evidence="1">
    <location>
        <begin position="130"/>
        <end position="139"/>
    </location>
</feature>
<feature type="transmembrane region" description="Helical" evidence="2">
    <location>
        <begin position="12"/>
        <end position="32"/>
    </location>
</feature>
<evidence type="ECO:0000256" key="2">
    <source>
        <dbReference type="SAM" id="Phobius"/>
    </source>
</evidence>
<dbReference type="SUPFAM" id="SSF49599">
    <property type="entry name" value="TRAF domain-like"/>
    <property type="match status" value="1"/>
</dbReference>